<proteinExistence type="inferred from homology"/>
<dbReference type="SUPFAM" id="SSF52058">
    <property type="entry name" value="L domain-like"/>
    <property type="match status" value="2"/>
</dbReference>
<dbReference type="GO" id="GO:0009986">
    <property type="term" value="C:cell surface"/>
    <property type="evidence" value="ECO:0007669"/>
    <property type="project" value="TreeGrafter"/>
</dbReference>
<evidence type="ECO:0000256" key="7">
    <source>
        <dbReference type="ARBA" id="ARBA00023180"/>
    </source>
</evidence>
<dbReference type="Proteomes" id="UP000095023">
    <property type="component" value="Unassembled WGS sequence"/>
</dbReference>
<dbReference type="PANTHER" id="PTHR31018:SF3">
    <property type="entry name" value="RECEPTOR PROTEIN-TYROSINE KINASE"/>
    <property type="match status" value="1"/>
</dbReference>
<comment type="similarity">
    <text evidence="3">Belongs to the SPS2 family.</text>
</comment>
<evidence type="ECO:0000313" key="8">
    <source>
        <dbReference type="EMBL" id="ODV92153.1"/>
    </source>
</evidence>
<dbReference type="PANTHER" id="PTHR31018">
    <property type="entry name" value="SPORULATION-SPECIFIC PROTEIN-RELATED"/>
    <property type="match status" value="1"/>
</dbReference>
<keyword evidence="6" id="KW-0732">Signal</keyword>
<name>A0A1E4TK75_9ASCO</name>
<dbReference type="OrthoDB" id="536881at2759"/>
<evidence type="ECO:0000256" key="4">
    <source>
        <dbReference type="ARBA" id="ARBA00022512"/>
    </source>
</evidence>
<dbReference type="Gene3D" id="3.80.20.20">
    <property type="entry name" value="Receptor L-domain"/>
    <property type="match status" value="2"/>
</dbReference>
<keyword evidence="4" id="KW-0134">Cell wall</keyword>
<protein>
    <recommendedName>
        <fullName evidence="10">Receptor L-domain domain-containing protein</fullName>
    </recommendedName>
</protein>
<organism evidence="8 9">
    <name type="scientific">Tortispora caseinolytica NRRL Y-17796</name>
    <dbReference type="NCBI Taxonomy" id="767744"/>
    <lineage>
        <taxon>Eukaryota</taxon>
        <taxon>Fungi</taxon>
        <taxon>Dikarya</taxon>
        <taxon>Ascomycota</taxon>
        <taxon>Saccharomycotina</taxon>
        <taxon>Trigonopsidomycetes</taxon>
        <taxon>Trigonopsidales</taxon>
        <taxon>Trigonopsidaceae</taxon>
        <taxon>Tortispora</taxon>
    </lineage>
</organism>
<comment type="subcellular location">
    <subcellularLocation>
        <location evidence="2">Cell membrane</location>
        <topology evidence="2">Lipid-anchor</topology>
        <topology evidence="2">GPI-anchor</topology>
    </subcellularLocation>
    <subcellularLocation>
        <location evidence="1">Secreted</location>
        <location evidence="1">Cell wall</location>
    </subcellularLocation>
</comment>
<sequence length="321" mass="33566">TVTANSQADLDTIAACETLTGDLVLASTFVTASINGVRAIEGDLDVSQAVNLTSLSAPSLGTIGGTFQLVNLTVLNSLNFPQLSEVGTINWITLPNLYTISFASGVQKCESVLVADTALRSLSGISLSNVSALNINNNRQLSELVVQASSISGLCDISFNGRGVVASFPELIWARNLTFRDVANVSIPSLVKVNESLGFISNSFESIFALNLTEVGGSFAIVNNNDLTSLSFPVLKEVGGGFQIANNSALTNLSSFPELETIGGAVDLLGSFEEADFPSLDLVSGGVNVETDQDFDCDGWTELKNNGDIQGDSFACSAKSS</sequence>
<dbReference type="AlphaFoldDB" id="A0A1E4TK75"/>
<reference evidence="9" key="1">
    <citation type="submission" date="2016-02" db="EMBL/GenBank/DDBJ databases">
        <title>Comparative genomics of biotechnologically important yeasts.</title>
        <authorList>
            <consortium name="DOE Joint Genome Institute"/>
            <person name="Riley R."/>
            <person name="Haridas S."/>
            <person name="Wolfe K.H."/>
            <person name="Lopes M.R."/>
            <person name="Hittinger C.T."/>
            <person name="Goker M."/>
            <person name="Salamov A."/>
            <person name="Wisecaver J."/>
            <person name="Long T.M."/>
            <person name="Aerts A.L."/>
            <person name="Barry K."/>
            <person name="Choi C."/>
            <person name="Clum A."/>
            <person name="Coughlan A.Y."/>
            <person name="Deshpande S."/>
            <person name="Douglass A.P."/>
            <person name="Hanson S.J."/>
            <person name="Klenk H.-P."/>
            <person name="Labutti K."/>
            <person name="Lapidus A."/>
            <person name="Lindquist E."/>
            <person name="Lipzen A."/>
            <person name="Meier-Kolthoff J.P."/>
            <person name="Ohm R.A."/>
            <person name="Otillar R.P."/>
            <person name="Pangilinan J."/>
            <person name="Peng Y."/>
            <person name="Rokas A."/>
            <person name="Rosa C.A."/>
            <person name="Scheuner C."/>
            <person name="Sibirny A.A."/>
            <person name="Slot J.C."/>
            <person name="Stielow J.B."/>
            <person name="Sun H."/>
            <person name="Kurtzman C.P."/>
            <person name="Blackwell M."/>
            <person name="Jeffries T.W."/>
            <person name="Grigoriev I.V."/>
        </authorList>
    </citation>
    <scope>NUCLEOTIDE SEQUENCE [LARGE SCALE GENOMIC DNA]</scope>
    <source>
        <strain evidence="9">NRRL Y-17796</strain>
    </source>
</reference>
<evidence type="ECO:0008006" key="10">
    <source>
        <dbReference type="Google" id="ProtNLM"/>
    </source>
</evidence>
<evidence type="ECO:0000256" key="1">
    <source>
        <dbReference type="ARBA" id="ARBA00004191"/>
    </source>
</evidence>
<keyword evidence="5" id="KW-0964">Secreted</keyword>
<feature type="non-terminal residue" evidence="8">
    <location>
        <position position="1"/>
    </location>
</feature>
<dbReference type="EMBL" id="KV453841">
    <property type="protein sequence ID" value="ODV92153.1"/>
    <property type="molecule type" value="Genomic_DNA"/>
</dbReference>
<dbReference type="InterPro" id="IPR051648">
    <property type="entry name" value="CWI-Assembly_Regulator"/>
</dbReference>
<dbReference type="GO" id="GO:0005886">
    <property type="term" value="C:plasma membrane"/>
    <property type="evidence" value="ECO:0007669"/>
    <property type="project" value="UniProtKB-SubCell"/>
</dbReference>
<evidence type="ECO:0000256" key="3">
    <source>
        <dbReference type="ARBA" id="ARBA00005798"/>
    </source>
</evidence>
<keyword evidence="7" id="KW-0325">Glycoprotein</keyword>
<dbReference type="GO" id="GO:0009277">
    <property type="term" value="C:fungal-type cell wall"/>
    <property type="evidence" value="ECO:0007669"/>
    <property type="project" value="TreeGrafter"/>
</dbReference>
<evidence type="ECO:0000256" key="5">
    <source>
        <dbReference type="ARBA" id="ARBA00022525"/>
    </source>
</evidence>
<keyword evidence="9" id="KW-1185">Reference proteome</keyword>
<dbReference type="GO" id="GO:0031505">
    <property type="term" value="P:fungal-type cell wall organization"/>
    <property type="evidence" value="ECO:0007669"/>
    <property type="project" value="TreeGrafter"/>
</dbReference>
<dbReference type="InterPro" id="IPR036941">
    <property type="entry name" value="Rcpt_L-dom_sf"/>
</dbReference>
<accession>A0A1E4TK75</accession>
<evidence type="ECO:0000313" key="9">
    <source>
        <dbReference type="Proteomes" id="UP000095023"/>
    </source>
</evidence>
<evidence type="ECO:0000256" key="6">
    <source>
        <dbReference type="ARBA" id="ARBA00022729"/>
    </source>
</evidence>
<gene>
    <name evidence="8" type="ORF">CANCADRAFT_16899</name>
</gene>
<evidence type="ECO:0000256" key="2">
    <source>
        <dbReference type="ARBA" id="ARBA00004609"/>
    </source>
</evidence>
<feature type="non-terminal residue" evidence="8">
    <location>
        <position position="321"/>
    </location>
</feature>